<dbReference type="AlphaFoldDB" id="A0AAD5VHS0"/>
<evidence type="ECO:0000313" key="1">
    <source>
        <dbReference type="EMBL" id="KAJ3560260.1"/>
    </source>
</evidence>
<evidence type="ECO:0000313" key="2">
    <source>
        <dbReference type="Proteomes" id="UP001213000"/>
    </source>
</evidence>
<proteinExistence type="predicted"/>
<dbReference type="EMBL" id="JANIEX010001207">
    <property type="protein sequence ID" value="KAJ3560260.1"/>
    <property type="molecule type" value="Genomic_DNA"/>
</dbReference>
<keyword evidence="2" id="KW-1185">Reference proteome</keyword>
<organism evidence="1 2">
    <name type="scientific">Leucocoprinus birnbaumii</name>
    <dbReference type="NCBI Taxonomy" id="56174"/>
    <lineage>
        <taxon>Eukaryota</taxon>
        <taxon>Fungi</taxon>
        <taxon>Dikarya</taxon>
        <taxon>Basidiomycota</taxon>
        <taxon>Agaricomycotina</taxon>
        <taxon>Agaricomycetes</taxon>
        <taxon>Agaricomycetidae</taxon>
        <taxon>Agaricales</taxon>
        <taxon>Agaricineae</taxon>
        <taxon>Agaricaceae</taxon>
        <taxon>Leucocoprinus</taxon>
    </lineage>
</organism>
<reference evidence="1" key="1">
    <citation type="submission" date="2022-07" db="EMBL/GenBank/DDBJ databases">
        <title>Genome Sequence of Leucocoprinus birnbaumii.</title>
        <authorList>
            <person name="Buettner E."/>
        </authorList>
    </citation>
    <scope>NUCLEOTIDE SEQUENCE</scope>
    <source>
        <strain evidence="1">VT141</strain>
    </source>
</reference>
<gene>
    <name evidence="1" type="ORF">NP233_g10958</name>
</gene>
<name>A0AAD5VHS0_9AGAR</name>
<comment type="caution">
    <text evidence="1">The sequence shown here is derived from an EMBL/GenBank/DDBJ whole genome shotgun (WGS) entry which is preliminary data.</text>
</comment>
<protein>
    <submittedName>
        <fullName evidence="1">Uncharacterized protein</fullName>
    </submittedName>
</protein>
<sequence length="78" mass="8293">MTYCAASTLQQARLVFISSIGAVINHKLGLLVPEEALDDMRRAGERGFGQAGLISKECGKGTERSGVLVTAIESDQII</sequence>
<dbReference type="Proteomes" id="UP001213000">
    <property type="component" value="Unassembled WGS sequence"/>
</dbReference>
<accession>A0AAD5VHS0</accession>